<keyword evidence="2" id="KW-1185">Reference proteome</keyword>
<reference evidence="1 2" key="1">
    <citation type="submission" date="2019-03" db="EMBL/GenBank/DDBJ databases">
        <title>Genomic Encyclopedia of Type Strains, Phase IV (KMG-IV): sequencing the most valuable type-strain genomes for metagenomic binning, comparative biology and taxonomic classification.</title>
        <authorList>
            <person name="Goeker M."/>
        </authorList>
    </citation>
    <scope>NUCLEOTIDE SEQUENCE [LARGE SCALE GENOMIC DNA]</scope>
    <source>
        <strain evidence="1 2">DSM 25488</strain>
    </source>
</reference>
<evidence type="ECO:0000313" key="1">
    <source>
        <dbReference type="EMBL" id="TDR14625.1"/>
    </source>
</evidence>
<evidence type="ECO:0000313" key="2">
    <source>
        <dbReference type="Proteomes" id="UP000295724"/>
    </source>
</evidence>
<dbReference type="RefSeq" id="WP_099020335.1">
    <property type="nucleotide sequence ID" value="NZ_NIHB01000011.1"/>
</dbReference>
<dbReference type="AlphaFoldDB" id="A0A4R6X6E2"/>
<sequence>MKPVLLIMICLISADGFSQQSNFPNHPSNNKLHSTNDEIQSMMVSCEQKATTPQYSIDCNFHQTSISYKQDRDEIENDLNEIFSQLNNPFTNYAEQLCNEVNAADLELIVTETKKEIHEKTKAMCNVSSNDEAEKKIKELFRIIKSADSETCVVNTGYKWTETFVYKNNSDIEGYWVSNPTPSTECGIMNISTLKPDKKFPMLWNYESQRIVTNKDGELSTGVSCSLFEDRKIILSWKSNTFESNCKRIEFSP</sequence>
<dbReference type="Proteomes" id="UP000295724">
    <property type="component" value="Unassembled WGS sequence"/>
</dbReference>
<proteinExistence type="predicted"/>
<organism evidence="1 2">
    <name type="scientific">Marinicella litoralis</name>
    <dbReference type="NCBI Taxonomy" id="644220"/>
    <lineage>
        <taxon>Bacteria</taxon>
        <taxon>Pseudomonadati</taxon>
        <taxon>Pseudomonadota</taxon>
        <taxon>Gammaproteobacteria</taxon>
        <taxon>Lysobacterales</taxon>
        <taxon>Marinicellaceae</taxon>
        <taxon>Marinicella</taxon>
    </lineage>
</organism>
<name>A0A4R6X6E2_9GAMM</name>
<gene>
    <name evidence="1" type="ORF">C8D91_2952</name>
</gene>
<dbReference type="EMBL" id="SNZB01000013">
    <property type="protein sequence ID" value="TDR14625.1"/>
    <property type="molecule type" value="Genomic_DNA"/>
</dbReference>
<comment type="caution">
    <text evidence="1">The sequence shown here is derived from an EMBL/GenBank/DDBJ whole genome shotgun (WGS) entry which is preliminary data.</text>
</comment>
<accession>A0A4R6X6E2</accession>
<protein>
    <submittedName>
        <fullName evidence="1">Uncharacterized protein</fullName>
    </submittedName>
</protein>
<dbReference type="OrthoDB" id="8393648at2"/>